<evidence type="ECO:0000256" key="3">
    <source>
        <dbReference type="ARBA" id="ARBA00005139"/>
    </source>
</evidence>
<dbReference type="InterPro" id="IPR041740">
    <property type="entry name" value="AKii-LysC-BS"/>
</dbReference>
<gene>
    <name evidence="15" type="ORF">ENG63_09535</name>
</gene>
<dbReference type="GO" id="GO:0005524">
    <property type="term" value="F:ATP binding"/>
    <property type="evidence" value="ECO:0007669"/>
    <property type="project" value="UniProtKB-KW"/>
</dbReference>
<dbReference type="PROSITE" id="PS00324">
    <property type="entry name" value="ASPARTOKINASE"/>
    <property type="match status" value="1"/>
</dbReference>
<dbReference type="InterPro" id="IPR001341">
    <property type="entry name" value="Asp_kinase"/>
</dbReference>
<evidence type="ECO:0000256" key="7">
    <source>
        <dbReference type="ARBA" id="ARBA00022741"/>
    </source>
</evidence>
<comment type="pathway">
    <text evidence="1 13">Amino-acid biosynthesis; L-lysine biosynthesis via DAP pathway; (S)-tetrahydrodipicolinate from L-aspartate: step 1/4.</text>
</comment>
<comment type="pathway">
    <text evidence="2 13">Amino-acid biosynthesis; L-methionine biosynthesis via de novo pathway; L-homoserine from L-aspartate: step 1/3.</text>
</comment>
<dbReference type="GO" id="GO:0009088">
    <property type="term" value="P:threonine biosynthetic process"/>
    <property type="evidence" value="ECO:0007669"/>
    <property type="project" value="UniProtKB-UniPathway"/>
</dbReference>
<dbReference type="UniPathway" id="UPA00051">
    <property type="reaction ID" value="UER00462"/>
</dbReference>
<sequence>MLIVQKYGGTSVGSIERIKNVAKKIAATVDAGHKVVVVVSAMAGETDRLIDLAKQIANPPDPRELDALLATGEQASAALLAMALKNMGYPATSFIAFQARIFTDNAFGRARIDQIDATKLKEQLEKGNILVIAGFQGIDRQGNITTLGRGGSDTTAVAIAAALKADVCEIYTDVEGVFTADPRVCPEARKIDRISYEEMMELAGLGAKVLQIRSVEFAKKYNVPIHVRSSFNEKEGTMVIDTDAEMEKVVVTAVVHDKNEARITVKGVPDR</sequence>
<dbReference type="GO" id="GO:0005829">
    <property type="term" value="C:cytosol"/>
    <property type="evidence" value="ECO:0007669"/>
    <property type="project" value="TreeGrafter"/>
</dbReference>
<evidence type="ECO:0000313" key="15">
    <source>
        <dbReference type="EMBL" id="HDD45081.1"/>
    </source>
</evidence>
<evidence type="ECO:0000256" key="6">
    <source>
        <dbReference type="ARBA" id="ARBA00022679"/>
    </source>
</evidence>
<evidence type="ECO:0000256" key="12">
    <source>
        <dbReference type="RuleBase" id="RU003448"/>
    </source>
</evidence>
<dbReference type="GO" id="GO:0004072">
    <property type="term" value="F:aspartate kinase activity"/>
    <property type="evidence" value="ECO:0007669"/>
    <property type="project" value="UniProtKB-EC"/>
</dbReference>
<dbReference type="EC" id="2.7.2.4" evidence="12"/>
<protein>
    <recommendedName>
        <fullName evidence="12">Aspartokinase</fullName>
        <ecNumber evidence="12">2.7.2.4</ecNumber>
    </recommendedName>
</protein>
<keyword evidence="5 13" id="KW-0028">Amino-acid biosynthesis</keyword>
<dbReference type="UniPathway" id="UPA00034">
    <property type="reaction ID" value="UER00015"/>
</dbReference>
<evidence type="ECO:0000256" key="1">
    <source>
        <dbReference type="ARBA" id="ARBA00004766"/>
    </source>
</evidence>
<reference evidence="15" key="1">
    <citation type="journal article" date="2020" name="mSystems">
        <title>Genome- and Community-Level Interaction Insights into Carbon Utilization and Element Cycling Functions of Hydrothermarchaeota in Hydrothermal Sediment.</title>
        <authorList>
            <person name="Zhou Z."/>
            <person name="Liu Y."/>
            <person name="Xu W."/>
            <person name="Pan J."/>
            <person name="Luo Z.H."/>
            <person name="Li M."/>
        </authorList>
    </citation>
    <scope>NUCLEOTIDE SEQUENCE [LARGE SCALE GENOMIC DNA]</scope>
    <source>
        <strain evidence="15">HyVt-233</strain>
    </source>
</reference>
<feature type="non-terminal residue" evidence="15">
    <location>
        <position position="271"/>
    </location>
</feature>
<accession>A0A7C0Y5R0</accession>
<evidence type="ECO:0000256" key="13">
    <source>
        <dbReference type="RuleBase" id="RU004249"/>
    </source>
</evidence>
<dbReference type="UniPathway" id="UPA00050">
    <property type="reaction ID" value="UER00461"/>
</dbReference>
<evidence type="ECO:0000256" key="5">
    <source>
        <dbReference type="ARBA" id="ARBA00022605"/>
    </source>
</evidence>
<dbReference type="GO" id="GO:0009090">
    <property type="term" value="P:homoserine biosynthetic process"/>
    <property type="evidence" value="ECO:0007669"/>
    <property type="project" value="TreeGrafter"/>
</dbReference>
<name>A0A7C0Y5R0_DESA2</name>
<proteinExistence type="inferred from homology"/>
<comment type="pathway">
    <text evidence="3 13">Amino-acid biosynthesis; L-threonine biosynthesis; L-threonine from L-aspartate: step 1/5.</text>
</comment>
<feature type="domain" description="Aspartate/glutamate/uridylate kinase" evidence="14">
    <location>
        <begin position="1"/>
        <end position="229"/>
    </location>
</feature>
<evidence type="ECO:0000256" key="9">
    <source>
        <dbReference type="ARBA" id="ARBA00022840"/>
    </source>
</evidence>
<evidence type="ECO:0000256" key="4">
    <source>
        <dbReference type="ARBA" id="ARBA00010122"/>
    </source>
</evidence>
<dbReference type="AlphaFoldDB" id="A0A7C0Y5R0"/>
<evidence type="ECO:0000256" key="11">
    <source>
        <dbReference type="ARBA" id="ARBA00047872"/>
    </source>
</evidence>
<evidence type="ECO:0000256" key="10">
    <source>
        <dbReference type="ARBA" id="ARBA00023154"/>
    </source>
</evidence>
<keyword evidence="7" id="KW-0547">Nucleotide-binding</keyword>
<dbReference type="NCBIfam" id="NF005154">
    <property type="entry name" value="PRK06635.1-2"/>
    <property type="match status" value="1"/>
</dbReference>
<dbReference type="EMBL" id="DRBS01000353">
    <property type="protein sequence ID" value="HDD45081.1"/>
    <property type="molecule type" value="Genomic_DNA"/>
</dbReference>
<dbReference type="NCBIfam" id="NF005155">
    <property type="entry name" value="PRK06635.1-4"/>
    <property type="match status" value="1"/>
</dbReference>
<dbReference type="PANTHER" id="PTHR21499">
    <property type="entry name" value="ASPARTATE KINASE"/>
    <property type="match status" value="1"/>
</dbReference>
<dbReference type="InterPro" id="IPR036393">
    <property type="entry name" value="AceGlu_kinase-like_sf"/>
</dbReference>
<comment type="caution">
    <text evidence="15">The sequence shown here is derived from an EMBL/GenBank/DDBJ whole genome shotgun (WGS) entry which is preliminary data.</text>
</comment>
<evidence type="ECO:0000256" key="8">
    <source>
        <dbReference type="ARBA" id="ARBA00022777"/>
    </source>
</evidence>
<dbReference type="InterPro" id="IPR001057">
    <property type="entry name" value="Glu/AcGlu_kinase"/>
</dbReference>
<evidence type="ECO:0000259" key="14">
    <source>
        <dbReference type="Pfam" id="PF00696"/>
    </source>
</evidence>
<dbReference type="NCBIfam" id="TIGR00657">
    <property type="entry name" value="asp_kinases"/>
    <property type="match status" value="1"/>
</dbReference>
<dbReference type="InterPro" id="IPR001048">
    <property type="entry name" value="Asp/Glu/Uridylate_kinase"/>
</dbReference>
<keyword evidence="9" id="KW-0067">ATP-binding</keyword>
<keyword evidence="10" id="KW-0457">Lysine biosynthesis</keyword>
<dbReference type="InterPro" id="IPR018042">
    <property type="entry name" value="Aspartate_kinase_CS"/>
</dbReference>
<keyword evidence="6 12" id="KW-0808">Transferase</keyword>
<dbReference type="Pfam" id="PF00696">
    <property type="entry name" value="AA_kinase"/>
    <property type="match status" value="1"/>
</dbReference>
<dbReference type="GO" id="GO:0009089">
    <property type="term" value="P:lysine biosynthetic process via diaminopimelate"/>
    <property type="evidence" value="ECO:0007669"/>
    <property type="project" value="UniProtKB-UniPathway"/>
</dbReference>
<comment type="catalytic activity">
    <reaction evidence="11 12">
        <text>L-aspartate + ATP = 4-phospho-L-aspartate + ADP</text>
        <dbReference type="Rhea" id="RHEA:23776"/>
        <dbReference type="ChEBI" id="CHEBI:29991"/>
        <dbReference type="ChEBI" id="CHEBI:30616"/>
        <dbReference type="ChEBI" id="CHEBI:57535"/>
        <dbReference type="ChEBI" id="CHEBI:456216"/>
        <dbReference type="EC" id="2.7.2.4"/>
    </reaction>
</comment>
<dbReference type="PRINTS" id="PR00474">
    <property type="entry name" value="GLU5KINASE"/>
</dbReference>
<dbReference type="Proteomes" id="UP000886289">
    <property type="component" value="Unassembled WGS sequence"/>
</dbReference>
<dbReference type="PANTHER" id="PTHR21499:SF3">
    <property type="entry name" value="ASPARTOKINASE"/>
    <property type="match status" value="1"/>
</dbReference>
<dbReference type="CDD" id="cd04261">
    <property type="entry name" value="AAK_AKii-LysC-BS"/>
    <property type="match status" value="1"/>
</dbReference>
<dbReference type="SUPFAM" id="SSF53633">
    <property type="entry name" value="Carbamate kinase-like"/>
    <property type="match status" value="1"/>
</dbReference>
<organism evidence="15">
    <name type="scientific">Desulfofervidus auxilii</name>
    <dbReference type="NCBI Taxonomy" id="1621989"/>
    <lineage>
        <taxon>Bacteria</taxon>
        <taxon>Pseudomonadati</taxon>
        <taxon>Thermodesulfobacteriota</taxon>
        <taxon>Candidatus Desulfofervidia</taxon>
        <taxon>Candidatus Desulfofervidales</taxon>
        <taxon>Candidatus Desulfofervidaceae</taxon>
        <taxon>Candidatus Desulfofervidus</taxon>
    </lineage>
</organism>
<dbReference type="FunFam" id="3.40.1160.10:FF:000002">
    <property type="entry name" value="Aspartokinase"/>
    <property type="match status" value="1"/>
</dbReference>
<dbReference type="Gene3D" id="3.40.1160.10">
    <property type="entry name" value="Acetylglutamate kinase-like"/>
    <property type="match status" value="1"/>
</dbReference>
<comment type="similarity">
    <text evidence="4 12">Belongs to the aspartokinase family.</text>
</comment>
<keyword evidence="8 12" id="KW-0418">Kinase</keyword>
<evidence type="ECO:0000256" key="2">
    <source>
        <dbReference type="ARBA" id="ARBA00004986"/>
    </source>
</evidence>